<dbReference type="NCBIfam" id="TIGR03915">
    <property type="entry name" value="SAM_7_link_chp"/>
    <property type="match status" value="1"/>
</dbReference>
<name>A0A4Y3M6W9_9PROT</name>
<dbReference type="InterPro" id="IPR005273">
    <property type="entry name" value="Ura-DNA_glyco_family4"/>
</dbReference>
<evidence type="ECO:0000256" key="1">
    <source>
        <dbReference type="ARBA" id="ARBA00006521"/>
    </source>
</evidence>
<evidence type="ECO:0000256" key="2">
    <source>
        <dbReference type="ARBA" id="ARBA00019403"/>
    </source>
</evidence>
<feature type="domain" description="Uracil-DNA glycosylase-like" evidence="10">
    <location>
        <begin position="326"/>
        <end position="495"/>
    </location>
</feature>
<dbReference type="InterPro" id="IPR051536">
    <property type="entry name" value="UDG_Type-4/5"/>
</dbReference>
<evidence type="ECO:0000256" key="6">
    <source>
        <dbReference type="ARBA" id="ARBA00022801"/>
    </source>
</evidence>
<keyword evidence="3" id="KW-0004">4Fe-4S</keyword>
<evidence type="ECO:0000313" key="12">
    <source>
        <dbReference type="Proteomes" id="UP000320772"/>
    </source>
</evidence>
<dbReference type="InterPro" id="IPR005122">
    <property type="entry name" value="Uracil-DNA_glycosylase-like"/>
</dbReference>
<evidence type="ECO:0000256" key="7">
    <source>
        <dbReference type="ARBA" id="ARBA00023004"/>
    </source>
</evidence>
<comment type="caution">
    <text evidence="11">The sequence shown here is derived from an EMBL/GenBank/DDBJ whole genome shotgun (WGS) entry which is preliminary data.</text>
</comment>
<evidence type="ECO:0000256" key="8">
    <source>
        <dbReference type="ARBA" id="ARBA00023014"/>
    </source>
</evidence>
<dbReference type="AlphaFoldDB" id="A0A4Y3M6W9"/>
<keyword evidence="12" id="KW-1185">Reference proteome</keyword>
<keyword evidence="6" id="KW-0378">Hydrolase</keyword>
<dbReference type="GO" id="GO:0097506">
    <property type="term" value="F:deaminated base DNA N-glycosylase activity"/>
    <property type="evidence" value="ECO:0007669"/>
    <property type="project" value="UniProtKB-ARBA"/>
</dbReference>
<evidence type="ECO:0000256" key="9">
    <source>
        <dbReference type="ARBA" id="ARBA00023204"/>
    </source>
</evidence>
<dbReference type="GO" id="GO:0051539">
    <property type="term" value="F:4 iron, 4 sulfur cluster binding"/>
    <property type="evidence" value="ECO:0007669"/>
    <property type="project" value="UniProtKB-KW"/>
</dbReference>
<evidence type="ECO:0000313" key="11">
    <source>
        <dbReference type="EMBL" id="GEB04313.1"/>
    </source>
</evidence>
<dbReference type="InterPro" id="IPR023875">
    <property type="entry name" value="DNA_repair_put"/>
</dbReference>
<evidence type="ECO:0000256" key="3">
    <source>
        <dbReference type="ARBA" id="ARBA00022485"/>
    </source>
</evidence>
<keyword evidence="7" id="KW-0408">Iron</keyword>
<accession>A0A4Y3M6W9</accession>
<dbReference type="NCBIfam" id="TIGR03914">
    <property type="entry name" value="UDG_fam_dom"/>
    <property type="match status" value="1"/>
</dbReference>
<reference evidence="11 12" key="1">
    <citation type="submission" date="2019-06" db="EMBL/GenBank/DDBJ databases">
        <title>Whole genome shotgun sequence of Gluconobacter roseus NBRC 3990.</title>
        <authorList>
            <person name="Hosoyama A."/>
            <person name="Uohara A."/>
            <person name="Ohji S."/>
            <person name="Ichikawa N."/>
        </authorList>
    </citation>
    <scope>NUCLEOTIDE SEQUENCE [LARGE SCALE GENOMIC DNA]</scope>
    <source>
        <strain evidence="11 12">NBRC 3990</strain>
    </source>
</reference>
<dbReference type="EMBL" id="BJLY01000003">
    <property type="protein sequence ID" value="GEB04313.1"/>
    <property type="molecule type" value="Genomic_DNA"/>
</dbReference>
<keyword evidence="9" id="KW-0234">DNA repair</keyword>
<gene>
    <name evidence="11" type="ORF">GRO01_18890</name>
</gene>
<dbReference type="RefSeq" id="WP_083541424.1">
    <property type="nucleotide sequence ID" value="NZ_BAQZ01000047.1"/>
</dbReference>
<dbReference type="NCBIfam" id="TIGR00758">
    <property type="entry name" value="UDG_fam4"/>
    <property type="match status" value="1"/>
</dbReference>
<dbReference type="InterPro" id="IPR025404">
    <property type="entry name" value="DUF4130"/>
</dbReference>
<dbReference type="SMART" id="SM00987">
    <property type="entry name" value="UreE_C"/>
    <property type="match status" value="1"/>
</dbReference>
<dbReference type="GO" id="GO:0046872">
    <property type="term" value="F:metal ion binding"/>
    <property type="evidence" value="ECO:0007669"/>
    <property type="project" value="UniProtKB-KW"/>
</dbReference>
<dbReference type="PANTHER" id="PTHR33693">
    <property type="entry name" value="TYPE-5 URACIL-DNA GLYCOSYLASE"/>
    <property type="match status" value="1"/>
</dbReference>
<dbReference type="STRING" id="586239.AD943_12355"/>
<dbReference type="SUPFAM" id="SSF52141">
    <property type="entry name" value="Uracil-DNA glycosylase-like"/>
    <property type="match status" value="1"/>
</dbReference>
<keyword evidence="5" id="KW-0227">DNA damage</keyword>
<keyword evidence="8" id="KW-0411">Iron-sulfur</keyword>
<organism evidence="11 12">
    <name type="scientific">Gluconobacter roseus NBRC 3990</name>
    <dbReference type="NCBI Taxonomy" id="1307950"/>
    <lineage>
        <taxon>Bacteria</taxon>
        <taxon>Pseudomonadati</taxon>
        <taxon>Pseudomonadota</taxon>
        <taxon>Alphaproteobacteria</taxon>
        <taxon>Acetobacterales</taxon>
        <taxon>Acetobacteraceae</taxon>
        <taxon>Gluconobacter</taxon>
    </lineage>
</organism>
<dbReference type="Pfam" id="PF03167">
    <property type="entry name" value="UDG"/>
    <property type="match status" value="1"/>
</dbReference>
<evidence type="ECO:0000256" key="5">
    <source>
        <dbReference type="ARBA" id="ARBA00022763"/>
    </source>
</evidence>
<dbReference type="Proteomes" id="UP000320772">
    <property type="component" value="Unassembled WGS sequence"/>
</dbReference>
<dbReference type="Pfam" id="PF13566">
    <property type="entry name" value="DUF4130"/>
    <property type="match status" value="1"/>
</dbReference>
<keyword evidence="4" id="KW-0479">Metal-binding</keyword>
<dbReference type="InterPro" id="IPR036895">
    <property type="entry name" value="Uracil-DNA_glycosylase-like_sf"/>
</dbReference>
<evidence type="ECO:0000256" key="4">
    <source>
        <dbReference type="ARBA" id="ARBA00022723"/>
    </source>
</evidence>
<dbReference type="GO" id="GO:0006281">
    <property type="term" value="P:DNA repair"/>
    <property type="evidence" value="ECO:0007669"/>
    <property type="project" value="UniProtKB-KW"/>
</dbReference>
<dbReference type="SMART" id="SM00986">
    <property type="entry name" value="UDG"/>
    <property type="match status" value="1"/>
</dbReference>
<evidence type="ECO:0000259" key="10">
    <source>
        <dbReference type="SMART" id="SM00986"/>
    </source>
</evidence>
<sequence>MTRYVLTLEDNADFEPWREMARAALQRAVLPEALDWRIRGGETDLFGQITDNGDGLEALTAVPVVKTVTLRASCLALLRDMLCHSDPARFALAYRIAWRVQGNPHLPEVATDADIARARQMVRQNRQDCHKMMAFVRFREQPVPQREGQGGERRRFLAWFEPQHHILERIAPFFAKRFTDMDWIILTPRGSICWDGKDLAYSSEPCEQPELDDGFGELWDTYYASTFNPARVRTKAMRREMPGRYWKNLPETRLIPQLVAGAEVRVRTMAEQELQPAPAFHERLRSREQLPAEPMLDTTETLEGLAAQIRTCTACPLHCSATQAVVGEGPADARIMVVGEQPGDQEDLAGRPFVGPAGQLLHKALGEAGVDRGALYLTNAVKHFRFRLQGRRRIHQSPDVGHVAACRPWLEQEIALVRPKLIVSLGATALRALDGPGMAMADVRGTSWTVGTGENAVRRLALAHPSWLLRLGEGAQGNAERRNFSKGLTRLREFLDQPGT</sequence>
<dbReference type="Gene3D" id="3.40.470.10">
    <property type="entry name" value="Uracil-DNA glycosylase-like domain"/>
    <property type="match status" value="1"/>
</dbReference>
<dbReference type="CDD" id="cd10030">
    <property type="entry name" value="UDG-F4_TTUDGA_SPO1dp_like"/>
    <property type="match status" value="1"/>
</dbReference>
<comment type="similarity">
    <text evidence="1">Belongs to the uracil-DNA glycosylase (UDG) superfamily. Type 4 (UDGa) family.</text>
</comment>
<dbReference type="PANTHER" id="PTHR33693:SF9">
    <property type="entry name" value="TYPE-4 URACIL-DNA GLYCOSYLASE"/>
    <property type="match status" value="1"/>
</dbReference>
<protein>
    <recommendedName>
        <fullName evidence="2">Type-4 uracil-DNA glycosylase</fullName>
    </recommendedName>
</protein>
<proteinExistence type="inferred from homology"/>